<evidence type="ECO:0000313" key="4">
    <source>
        <dbReference type="Proteomes" id="UP000192315"/>
    </source>
</evidence>
<evidence type="ECO:0000259" key="2">
    <source>
        <dbReference type="PROSITE" id="PS51379"/>
    </source>
</evidence>
<keyword evidence="4" id="KW-1185">Reference proteome</keyword>
<dbReference type="PANTHER" id="PTHR43255:SF2">
    <property type="entry name" value="HETERODISULFIDE REDUCTASE RELATED PROTEIN"/>
    <property type="match status" value="1"/>
</dbReference>
<organism evidence="3 4">
    <name type="scientific">Picrophilus torridus (strain ATCC 700027 / DSM 9790 / JCM 10055 / NBRC 100828 / KAW 2/3)</name>
    <dbReference type="NCBI Taxonomy" id="1122961"/>
    <lineage>
        <taxon>Archaea</taxon>
        <taxon>Methanobacteriati</taxon>
        <taxon>Thermoplasmatota</taxon>
        <taxon>Thermoplasmata</taxon>
        <taxon>Thermoplasmatales</taxon>
        <taxon>Picrophilaceae</taxon>
        <taxon>Picrophilus</taxon>
    </lineage>
</organism>
<comment type="similarity">
    <text evidence="1">Belongs to the HdrC family.</text>
</comment>
<dbReference type="InterPro" id="IPR017900">
    <property type="entry name" value="4Fe4S_Fe_S_CS"/>
</dbReference>
<accession>A0A8G2FXX5</accession>
<evidence type="ECO:0000313" key="3">
    <source>
        <dbReference type="EMBL" id="SMD31520.1"/>
    </source>
</evidence>
<dbReference type="InterPro" id="IPR051460">
    <property type="entry name" value="HdrC_iron-sulfur_subunit"/>
</dbReference>
<dbReference type="PROSITE" id="PS51379">
    <property type="entry name" value="4FE4S_FER_2"/>
    <property type="match status" value="1"/>
</dbReference>
<dbReference type="RefSeq" id="WP_161939702.1">
    <property type="nucleotide sequence ID" value="NZ_FWYE01000004.1"/>
</dbReference>
<reference evidence="3 4" key="1">
    <citation type="submission" date="2017-04" db="EMBL/GenBank/DDBJ databases">
        <authorList>
            <person name="Varghese N."/>
            <person name="Submissions S."/>
        </authorList>
    </citation>
    <scope>NUCLEOTIDE SEQUENCE [LARGE SCALE GENOMIC DNA]</scope>
    <source>
        <strain evidence="3 4">DSM 9789</strain>
    </source>
</reference>
<dbReference type="PROSITE" id="PS00198">
    <property type="entry name" value="4FE4S_FER_1"/>
    <property type="match status" value="1"/>
</dbReference>
<dbReference type="InterPro" id="IPR009051">
    <property type="entry name" value="Helical_ferredxn"/>
</dbReference>
<dbReference type="InterPro" id="IPR017896">
    <property type="entry name" value="4Fe4S_Fe-S-bd"/>
</dbReference>
<gene>
    <name evidence="3" type="ORF">SAMN02745355_1467</name>
</gene>
<dbReference type="SUPFAM" id="SSF54862">
    <property type="entry name" value="4Fe-4S ferredoxins"/>
    <property type="match status" value="1"/>
</dbReference>
<dbReference type="GO" id="GO:0016491">
    <property type="term" value="F:oxidoreductase activity"/>
    <property type="evidence" value="ECO:0007669"/>
    <property type="project" value="UniProtKB-ARBA"/>
</dbReference>
<dbReference type="Gene3D" id="1.10.1060.10">
    <property type="entry name" value="Alpha-helical ferredoxin"/>
    <property type="match status" value="1"/>
</dbReference>
<evidence type="ECO:0000256" key="1">
    <source>
        <dbReference type="ARBA" id="ARBA00007097"/>
    </source>
</evidence>
<name>A0A8G2FXX5_PICTO</name>
<dbReference type="GO" id="GO:0051536">
    <property type="term" value="F:iron-sulfur cluster binding"/>
    <property type="evidence" value="ECO:0007669"/>
    <property type="project" value="InterPro"/>
</dbReference>
<proteinExistence type="inferred from homology"/>
<dbReference type="AlphaFoldDB" id="A0A8G2FXX5"/>
<dbReference type="PANTHER" id="PTHR43255">
    <property type="entry name" value="IRON-SULFUR-BINDING OXIDOREDUCTASE FADF-RELATED-RELATED"/>
    <property type="match status" value="1"/>
</dbReference>
<dbReference type="Proteomes" id="UP000192315">
    <property type="component" value="Unassembled WGS sequence"/>
</dbReference>
<dbReference type="Pfam" id="PF02754">
    <property type="entry name" value="CCG"/>
    <property type="match status" value="1"/>
</dbReference>
<dbReference type="EMBL" id="FWYE01000004">
    <property type="protein sequence ID" value="SMD31520.1"/>
    <property type="molecule type" value="Genomic_DNA"/>
</dbReference>
<dbReference type="InterPro" id="IPR004017">
    <property type="entry name" value="Cys_rich_dom"/>
</dbReference>
<dbReference type="Pfam" id="PF13183">
    <property type="entry name" value="Fer4_8"/>
    <property type="match status" value="1"/>
</dbReference>
<sequence>MIDFNDLLNELKAESSKCISCGFCDSVCPTYKNSGYDMARTARGRAQSGLVMFNGIISNDFNLNFSDTFYSCLDCHVCLQVCPTGVDAGRISDISRMILNKMNLTKRDEVKLIVKNIKMYKSPIPLNIKSYRWFSDIEFDDSDTLLYTGLMYQLMPYTEVIEKLKRRFGNDLFKRLINIASRHNYLSRLVIPEDRKIDYYSNKLRLIVRALKNSGVRFDFLGYNEPYPGTLLYDYGFIDDFIEYIKNVYNLIKDYKKIITVDPHTYNILKYEYKKYIKDFNPEIVYYLDLLKTDKMKRTDLKIAFHDPCNFNGDRRYKGARDIAESLAMVIYPDRSGDKTFCCGGPDELLFPEISKNVSEDRYNQLIKLSKNIVTSCPICLYSISRNGNVMDIIDIISF</sequence>
<dbReference type="GO" id="GO:0005886">
    <property type="term" value="C:plasma membrane"/>
    <property type="evidence" value="ECO:0007669"/>
    <property type="project" value="TreeGrafter"/>
</dbReference>
<comment type="caution">
    <text evidence="3">The sequence shown here is derived from an EMBL/GenBank/DDBJ whole genome shotgun (WGS) entry which is preliminary data.</text>
</comment>
<protein>
    <submittedName>
        <fullName evidence="3">Glycolate oxidase iron-sulfur subunit</fullName>
    </submittedName>
</protein>
<feature type="domain" description="4Fe-4S ferredoxin-type" evidence="2">
    <location>
        <begin position="9"/>
        <end position="39"/>
    </location>
</feature>